<dbReference type="KEGG" id="aluc:AKAW2_20195S"/>
<dbReference type="InterPro" id="IPR026832">
    <property type="entry name" value="Asteroid"/>
</dbReference>
<evidence type="ECO:0000313" key="4">
    <source>
        <dbReference type="EMBL" id="BCR95255.1"/>
    </source>
</evidence>
<evidence type="ECO:0000256" key="2">
    <source>
        <dbReference type="SAM" id="MobiDB-lite"/>
    </source>
</evidence>
<dbReference type="InterPro" id="IPR039436">
    <property type="entry name" value="Asteroid_dom"/>
</dbReference>
<dbReference type="InterPro" id="IPR029060">
    <property type="entry name" value="PIN-like_dom_sf"/>
</dbReference>
<reference evidence="6" key="2">
    <citation type="submission" date="2016-02" db="EMBL/GenBank/DDBJ databases">
        <title>Genome sequencing of Aspergillus luchuensis NBRC 4314.</title>
        <authorList>
            <person name="Yamada O."/>
        </authorList>
    </citation>
    <scope>NUCLEOTIDE SEQUENCE [LARGE SCALE GENOMIC DNA]</scope>
    <source>
        <strain evidence="6">RIB 2604</strain>
    </source>
</reference>
<reference evidence="4" key="3">
    <citation type="submission" date="2021-01" db="EMBL/GenBank/DDBJ databases">
        <authorList>
            <consortium name="Aspergillus luchuensis mut. kawachii IFO 4304 genome sequencing consortium"/>
            <person name="Kazuki M."/>
            <person name="Futagami T."/>
        </authorList>
    </citation>
    <scope>NUCLEOTIDE SEQUENCE</scope>
    <source>
        <strain evidence="4">IFO 4308</strain>
    </source>
</reference>
<dbReference type="Proteomes" id="UP000661280">
    <property type="component" value="Chromosome 2"/>
</dbReference>
<dbReference type="PANTHER" id="PTHR15665:SF1">
    <property type="entry name" value="PROTEIN ASTEROID HOMOLOG 1"/>
    <property type="match status" value="1"/>
</dbReference>
<reference evidence="5 6" key="1">
    <citation type="journal article" date="2016" name="DNA Res.">
        <title>Genome sequence of Aspergillus luchuensis NBRC 4314.</title>
        <authorList>
            <person name="Yamada O."/>
            <person name="Machida M."/>
            <person name="Hosoyama A."/>
            <person name="Goto M."/>
            <person name="Takahashi T."/>
            <person name="Futagami T."/>
            <person name="Yamagata Y."/>
            <person name="Takeuchi M."/>
            <person name="Kobayashi T."/>
            <person name="Koike H."/>
            <person name="Abe K."/>
            <person name="Asai K."/>
            <person name="Arita M."/>
            <person name="Fujita N."/>
            <person name="Fukuda K."/>
            <person name="Higa K."/>
            <person name="Horikawa H."/>
            <person name="Ishikawa T."/>
            <person name="Jinno K."/>
            <person name="Kato Y."/>
            <person name="Kirimura K."/>
            <person name="Mizutani O."/>
            <person name="Nakasone K."/>
            <person name="Sano M."/>
            <person name="Shiraishi Y."/>
            <person name="Tsukahara M."/>
            <person name="Gomi K."/>
        </authorList>
    </citation>
    <scope>NUCLEOTIDE SEQUENCE [LARGE SCALE GENOMIC DNA]</scope>
    <source>
        <strain evidence="5 6">RIB 2604</strain>
    </source>
</reference>
<dbReference type="Pfam" id="PF12813">
    <property type="entry name" value="XPG_I_2"/>
    <property type="match status" value="1"/>
</dbReference>
<dbReference type="Proteomes" id="UP000075230">
    <property type="component" value="Unassembled WGS sequence"/>
</dbReference>
<dbReference type="EMBL" id="BCWF01000033">
    <property type="protein sequence ID" value="GAT30445.1"/>
    <property type="molecule type" value="Genomic_DNA"/>
</dbReference>
<dbReference type="VEuPathDB" id="FungiDB:ASPFODRAFT_178460"/>
<dbReference type="AlphaFoldDB" id="A0A146FYD3"/>
<keyword evidence="7" id="KW-1185">Reference proteome</keyword>
<evidence type="ECO:0000259" key="3">
    <source>
        <dbReference type="Pfam" id="PF12813"/>
    </source>
</evidence>
<organism evidence="5 6">
    <name type="scientific">Aspergillus kawachii</name>
    <name type="common">White koji mold</name>
    <name type="synonym">Aspergillus awamori var. kawachi</name>
    <dbReference type="NCBI Taxonomy" id="1069201"/>
    <lineage>
        <taxon>Eukaryota</taxon>
        <taxon>Fungi</taxon>
        <taxon>Dikarya</taxon>
        <taxon>Ascomycota</taxon>
        <taxon>Pezizomycotina</taxon>
        <taxon>Eurotiomycetes</taxon>
        <taxon>Eurotiomycetidae</taxon>
        <taxon>Eurotiales</taxon>
        <taxon>Aspergillaceae</taxon>
        <taxon>Aspergillus</taxon>
        <taxon>Aspergillus subgen. Circumdati</taxon>
    </lineage>
</organism>
<dbReference type="RefSeq" id="XP_041539021.1">
    <property type="nucleotide sequence ID" value="XM_041684882.1"/>
</dbReference>
<proteinExistence type="inferred from homology"/>
<dbReference type="SUPFAM" id="SSF88723">
    <property type="entry name" value="PIN domain-like"/>
    <property type="match status" value="1"/>
</dbReference>
<evidence type="ECO:0000313" key="7">
    <source>
        <dbReference type="Proteomes" id="UP000661280"/>
    </source>
</evidence>
<feature type="domain" description="Asteroid" evidence="3">
    <location>
        <begin position="155"/>
        <end position="422"/>
    </location>
</feature>
<accession>A0A146FYD3</accession>
<dbReference type="OrthoDB" id="5297549at2759"/>
<dbReference type="GeneID" id="64956580"/>
<name>A0A146FYD3_ASPKA</name>
<comment type="similarity">
    <text evidence="1">Belongs to the asteroid family.</text>
</comment>
<protein>
    <recommendedName>
        <fullName evidence="3">Asteroid domain-containing protein</fullName>
    </recommendedName>
</protein>
<evidence type="ECO:0000313" key="5">
    <source>
        <dbReference type="EMBL" id="GAT30445.1"/>
    </source>
</evidence>
<sequence>MGIPFLTRHLYPFAEAVILGKSQEVQHKQTEHVEAVVIDGPSLVYHVSTRLLSLSNTFSQPTCDEVSCAVMVYLLQLNMLGVKIHKIYFDGALPDEKRETRLARLERSRKKLVTLRTNSPQCFQKSSSSPRSRTISPKNILQRRSLPAKYANIPENPFIVPAVFEDLKDRWCKKNINSVVKDVADLDTASLSDFPWRDAVMMVPGEADTYCAHVARLTGCAILTNDSDLLLHDLGKHGSVVLMDSIEPWTCEISRHKHTLIRALRLCPNLVANRLGLTSLLPLAYELKSHPDTGLKQIIQQSKDKEESFEHIPGYCHFVEEYKSRPSLSQEMLCESYPQHFDPRISELFSLRGRIQDSSGQLYMYLVLLNEDPARQCAWAQGKLYRSMAYTALNISFSADESIAFVDEYVRRGSRITTDRIPLGNREWLLLEMSSLCSLLDTVHLQSRLETASPAYWRILAFYIIHYEQTGSAINYTEHLRRLLMLGNGDNLDWADVHLMAQMQSVLYSLRILRQILGFTGFTDDLTLRTRTILDNLPPLHILMRPVHEMTQEFRTDCSVSDLVDRLVKLLGNSSYEEDSPDYMAESHTGRHESASSPTEVNGSGDARAGRSTRTLANMYELLSEQ</sequence>
<dbReference type="CDD" id="cd18675">
    <property type="entry name" value="PIN_SpAst1-like"/>
    <property type="match status" value="1"/>
</dbReference>
<dbReference type="PANTHER" id="PTHR15665">
    <property type="entry name" value="ASTEROID PROTEIN"/>
    <property type="match status" value="1"/>
</dbReference>
<reference evidence="4" key="4">
    <citation type="submission" date="2021-02" db="EMBL/GenBank/DDBJ databases">
        <title>Aspergillus luchuensis mut. kawachii IFO 4304 genome sequence.</title>
        <authorList>
            <person name="Mori K."/>
            <person name="Kadooka C."/>
            <person name="Goto M."/>
            <person name="Futagami T."/>
        </authorList>
    </citation>
    <scope>NUCLEOTIDE SEQUENCE</scope>
    <source>
        <strain evidence="4">IFO 4308</strain>
    </source>
</reference>
<gene>
    <name evidence="4" type="ORF">AKAW2_20195S</name>
    <name evidence="5" type="ORF">RIB2604_03400310</name>
</gene>
<dbReference type="EMBL" id="AP024426">
    <property type="protein sequence ID" value="BCR95255.1"/>
    <property type="molecule type" value="Genomic_DNA"/>
</dbReference>
<evidence type="ECO:0000256" key="1">
    <source>
        <dbReference type="ARBA" id="ARBA00007398"/>
    </source>
</evidence>
<feature type="region of interest" description="Disordered" evidence="2">
    <location>
        <begin position="578"/>
        <end position="614"/>
    </location>
</feature>
<dbReference type="Gene3D" id="3.40.50.1010">
    <property type="entry name" value="5'-nuclease"/>
    <property type="match status" value="1"/>
</dbReference>
<evidence type="ECO:0000313" key="6">
    <source>
        <dbReference type="Proteomes" id="UP000075230"/>
    </source>
</evidence>